<protein>
    <submittedName>
        <fullName evidence="1">Uncharacterized protein</fullName>
    </submittedName>
</protein>
<dbReference type="Proteomes" id="UP000215914">
    <property type="component" value="Chromosome 10"/>
</dbReference>
<dbReference type="InParanoid" id="A0A251TMC0"/>
<organism evidence="1 2">
    <name type="scientific">Helianthus annuus</name>
    <name type="common">Common sunflower</name>
    <dbReference type="NCBI Taxonomy" id="4232"/>
    <lineage>
        <taxon>Eukaryota</taxon>
        <taxon>Viridiplantae</taxon>
        <taxon>Streptophyta</taxon>
        <taxon>Embryophyta</taxon>
        <taxon>Tracheophyta</taxon>
        <taxon>Spermatophyta</taxon>
        <taxon>Magnoliopsida</taxon>
        <taxon>eudicotyledons</taxon>
        <taxon>Gunneridae</taxon>
        <taxon>Pentapetalae</taxon>
        <taxon>asterids</taxon>
        <taxon>campanulids</taxon>
        <taxon>Asterales</taxon>
        <taxon>Asteraceae</taxon>
        <taxon>Asteroideae</taxon>
        <taxon>Heliantheae alliance</taxon>
        <taxon>Heliantheae</taxon>
        <taxon>Helianthus</taxon>
    </lineage>
</organism>
<reference evidence="2" key="1">
    <citation type="journal article" date="2017" name="Nature">
        <title>The sunflower genome provides insights into oil metabolism, flowering and Asterid evolution.</title>
        <authorList>
            <person name="Badouin H."/>
            <person name="Gouzy J."/>
            <person name="Grassa C.J."/>
            <person name="Murat F."/>
            <person name="Staton S.E."/>
            <person name="Cottret L."/>
            <person name="Lelandais-Briere C."/>
            <person name="Owens G.L."/>
            <person name="Carrere S."/>
            <person name="Mayjonade B."/>
            <person name="Legrand L."/>
            <person name="Gill N."/>
            <person name="Kane N.C."/>
            <person name="Bowers J.E."/>
            <person name="Hubner S."/>
            <person name="Bellec A."/>
            <person name="Berard A."/>
            <person name="Berges H."/>
            <person name="Blanchet N."/>
            <person name="Boniface M.C."/>
            <person name="Brunel D."/>
            <person name="Catrice O."/>
            <person name="Chaidir N."/>
            <person name="Claudel C."/>
            <person name="Donnadieu C."/>
            <person name="Faraut T."/>
            <person name="Fievet G."/>
            <person name="Helmstetter N."/>
            <person name="King M."/>
            <person name="Knapp S.J."/>
            <person name="Lai Z."/>
            <person name="Le Paslier M.C."/>
            <person name="Lippi Y."/>
            <person name="Lorenzon L."/>
            <person name="Mandel J.R."/>
            <person name="Marage G."/>
            <person name="Marchand G."/>
            <person name="Marquand E."/>
            <person name="Bret-Mestries E."/>
            <person name="Morien E."/>
            <person name="Nambeesan S."/>
            <person name="Nguyen T."/>
            <person name="Pegot-Espagnet P."/>
            <person name="Pouilly N."/>
            <person name="Raftis F."/>
            <person name="Sallet E."/>
            <person name="Schiex T."/>
            <person name="Thomas J."/>
            <person name="Vandecasteele C."/>
            <person name="Vares D."/>
            <person name="Vear F."/>
            <person name="Vautrin S."/>
            <person name="Crespi M."/>
            <person name="Mangin B."/>
            <person name="Burke J.M."/>
            <person name="Salse J."/>
            <person name="Munos S."/>
            <person name="Vincourt P."/>
            <person name="Rieseberg L.H."/>
            <person name="Langlade N.B."/>
        </authorList>
    </citation>
    <scope>NUCLEOTIDE SEQUENCE [LARGE SCALE GENOMIC DNA]</scope>
    <source>
        <strain evidence="2">cv. SF193</strain>
    </source>
</reference>
<dbReference type="AlphaFoldDB" id="A0A251TMC0"/>
<proteinExistence type="predicted"/>
<dbReference type="EMBL" id="CM007899">
    <property type="protein sequence ID" value="OTG12044.1"/>
    <property type="molecule type" value="Genomic_DNA"/>
</dbReference>
<gene>
    <name evidence="1" type="ORF">HannXRQ_Chr10g0305421</name>
</gene>
<sequence>MSFGDQDFWDRIRKSVQVFGKDRRNKCIGLDILFPLSGRFRDQDHKRSSSSGCTVK</sequence>
<evidence type="ECO:0000313" key="1">
    <source>
        <dbReference type="EMBL" id="OTG12044.1"/>
    </source>
</evidence>
<keyword evidence="2" id="KW-1185">Reference proteome</keyword>
<name>A0A251TMC0_HELAN</name>
<evidence type="ECO:0000313" key="2">
    <source>
        <dbReference type="Proteomes" id="UP000215914"/>
    </source>
</evidence>
<accession>A0A251TMC0</accession>